<gene>
    <name evidence="1" type="ORF">EVAR_4983_1</name>
</gene>
<dbReference type="AlphaFoldDB" id="A0A4C1UZ59"/>
<keyword evidence="2" id="KW-1185">Reference proteome</keyword>
<name>A0A4C1UZ59_EUMVA</name>
<reference evidence="1 2" key="1">
    <citation type="journal article" date="2019" name="Commun. Biol.">
        <title>The bagworm genome reveals a unique fibroin gene that provides high tensile strength.</title>
        <authorList>
            <person name="Kono N."/>
            <person name="Nakamura H."/>
            <person name="Ohtoshi R."/>
            <person name="Tomita M."/>
            <person name="Numata K."/>
            <person name="Arakawa K."/>
        </authorList>
    </citation>
    <scope>NUCLEOTIDE SEQUENCE [LARGE SCALE GENOMIC DNA]</scope>
</reference>
<dbReference type="EMBL" id="BGZK01000250">
    <property type="protein sequence ID" value="GBP31745.1"/>
    <property type="molecule type" value="Genomic_DNA"/>
</dbReference>
<evidence type="ECO:0000313" key="2">
    <source>
        <dbReference type="Proteomes" id="UP000299102"/>
    </source>
</evidence>
<protein>
    <submittedName>
        <fullName evidence="1">Uncharacterized protein</fullName>
    </submittedName>
</protein>
<evidence type="ECO:0000313" key="1">
    <source>
        <dbReference type="EMBL" id="GBP31745.1"/>
    </source>
</evidence>
<proteinExistence type="predicted"/>
<sequence>MLPLSMSTADGELLMCTKLYDNITNYNCQFDVVADHVGRPSESYPSPPLFRIRAIYMSKTMYINWASSTAAVVLIVRGIDEPQTKSPEQVRAPAPAR</sequence>
<accession>A0A4C1UZ59</accession>
<organism evidence="1 2">
    <name type="scientific">Eumeta variegata</name>
    <name type="common">Bagworm moth</name>
    <name type="synonym">Eumeta japonica</name>
    <dbReference type="NCBI Taxonomy" id="151549"/>
    <lineage>
        <taxon>Eukaryota</taxon>
        <taxon>Metazoa</taxon>
        <taxon>Ecdysozoa</taxon>
        <taxon>Arthropoda</taxon>
        <taxon>Hexapoda</taxon>
        <taxon>Insecta</taxon>
        <taxon>Pterygota</taxon>
        <taxon>Neoptera</taxon>
        <taxon>Endopterygota</taxon>
        <taxon>Lepidoptera</taxon>
        <taxon>Glossata</taxon>
        <taxon>Ditrysia</taxon>
        <taxon>Tineoidea</taxon>
        <taxon>Psychidae</taxon>
        <taxon>Oiketicinae</taxon>
        <taxon>Eumeta</taxon>
    </lineage>
</organism>
<dbReference type="Proteomes" id="UP000299102">
    <property type="component" value="Unassembled WGS sequence"/>
</dbReference>
<comment type="caution">
    <text evidence="1">The sequence shown here is derived from an EMBL/GenBank/DDBJ whole genome shotgun (WGS) entry which is preliminary data.</text>
</comment>